<keyword evidence="13" id="KW-1185">Reference proteome</keyword>
<keyword evidence="4" id="KW-0808">Transferase</keyword>
<dbReference type="InterPro" id="IPR050482">
    <property type="entry name" value="Sensor_HK_TwoCompSys"/>
</dbReference>
<keyword evidence="8" id="KW-0902">Two-component regulatory system</keyword>
<keyword evidence="10" id="KW-0812">Transmembrane</keyword>
<dbReference type="PANTHER" id="PTHR24421:SF10">
    <property type="entry name" value="NITRATE_NITRITE SENSOR PROTEIN NARQ"/>
    <property type="match status" value="1"/>
</dbReference>
<dbReference type="InterPro" id="IPR011712">
    <property type="entry name" value="Sig_transdc_His_kin_sub3_dim/P"/>
</dbReference>
<dbReference type="SUPFAM" id="SSF55874">
    <property type="entry name" value="ATPase domain of HSP90 chaperone/DNA topoisomerase II/histidine kinase"/>
    <property type="match status" value="1"/>
</dbReference>
<evidence type="ECO:0000256" key="8">
    <source>
        <dbReference type="ARBA" id="ARBA00023012"/>
    </source>
</evidence>
<keyword evidence="6" id="KW-0418">Kinase</keyword>
<dbReference type="GO" id="GO:0000155">
    <property type="term" value="F:phosphorelay sensor kinase activity"/>
    <property type="evidence" value="ECO:0007669"/>
    <property type="project" value="InterPro"/>
</dbReference>
<feature type="region of interest" description="Disordered" evidence="9">
    <location>
        <begin position="247"/>
        <end position="266"/>
    </location>
</feature>
<dbReference type="AlphaFoldDB" id="A0A8J3NGH7"/>
<accession>A0A8J3NGH7</accession>
<reference evidence="12 13" key="1">
    <citation type="submission" date="2021-01" db="EMBL/GenBank/DDBJ databases">
        <title>Whole genome shotgun sequence of Catellatospora bangladeshensis NBRC 107357.</title>
        <authorList>
            <person name="Komaki H."/>
            <person name="Tamura T."/>
        </authorList>
    </citation>
    <scope>NUCLEOTIDE SEQUENCE [LARGE SCALE GENOMIC DNA]</scope>
    <source>
        <strain evidence="12 13">NBRC 107357</strain>
    </source>
</reference>
<comment type="caution">
    <text evidence="12">The sequence shown here is derived from an EMBL/GenBank/DDBJ whole genome shotgun (WGS) entry which is preliminary data.</text>
</comment>
<dbReference type="Pfam" id="PF07730">
    <property type="entry name" value="HisKA_3"/>
    <property type="match status" value="1"/>
</dbReference>
<keyword evidence="7" id="KW-0067">ATP-binding</keyword>
<keyword evidence="5" id="KW-0547">Nucleotide-binding</keyword>
<feature type="transmembrane region" description="Helical" evidence="10">
    <location>
        <begin position="12"/>
        <end position="32"/>
    </location>
</feature>
<evidence type="ECO:0000256" key="9">
    <source>
        <dbReference type="SAM" id="MobiDB-lite"/>
    </source>
</evidence>
<dbReference type="GO" id="GO:0046983">
    <property type="term" value="F:protein dimerization activity"/>
    <property type="evidence" value="ECO:0007669"/>
    <property type="project" value="InterPro"/>
</dbReference>
<gene>
    <name evidence="12" type="ORF">Cba03nite_17290</name>
</gene>
<dbReference type="RefSeq" id="WP_203743861.1">
    <property type="nucleotide sequence ID" value="NZ_BONF01000009.1"/>
</dbReference>
<evidence type="ECO:0000256" key="3">
    <source>
        <dbReference type="ARBA" id="ARBA00022553"/>
    </source>
</evidence>
<dbReference type="GO" id="GO:0005524">
    <property type="term" value="F:ATP binding"/>
    <property type="evidence" value="ECO:0007669"/>
    <property type="project" value="UniProtKB-KW"/>
</dbReference>
<evidence type="ECO:0000256" key="1">
    <source>
        <dbReference type="ARBA" id="ARBA00000085"/>
    </source>
</evidence>
<comment type="catalytic activity">
    <reaction evidence="1">
        <text>ATP + protein L-histidine = ADP + protein N-phospho-L-histidine.</text>
        <dbReference type="EC" id="2.7.13.3"/>
    </reaction>
</comment>
<dbReference type="Proteomes" id="UP000601223">
    <property type="component" value="Unassembled WGS sequence"/>
</dbReference>
<dbReference type="Gene3D" id="3.30.565.10">
    <property type="entry name" value="Histidine kinase-like ATPase, C-terminal domain"/>
    <property type="match status" value="1"/>
</dbReference>
<evidence type="ECO:0000256" key="5">
    <source>
        <dbReference type="ARBA" id="ARBA00022741"/>
    </source>
</evidence>
<dbReference type="CDD" id="cd16917">
    <property type="entry name" value="HATPase_UhpB-NarQ-NarX-like"/>
    <property type="match status" value="1"/>
</dbReference>
<proteinExistence type="predicted"/>
<protein>
    <recommendedName>
        <fullName evidence="2">histidine kinase</fullName>
        <ecNumber evidence="2">2.7.13.3</ecNumber>
    </recommendedName>
</protein>
<evidence type="ECO:0000256" key="10">
    <source>
        <dbReference type="SAM" id="Phobius"/>
    </source>
</evidence>
<evidence type="ECO:0000256" key="7">
    <source>
        <dbReference type="ARBA" id="ARBA00022840"/>
    </source>
</evidence>
<dbReference type="EC" id="2.7.13.3" evidence="2"/>
<dbReference type="Gene3D" id="1.20.5.1930">
    <property type="match status" value="1"/>
</dbReference>
<dbReference type="EMBL" id="BONF01000009">
    <property type="protein sequence ID" value="GIF80380.1"/>
    <property type="molecule type" value="Genomic_DNA"/>
</dbReference>
<evidence type="ECO:0000259" key="11">
    <source>
        <dbReference type="Pfam" id="PF07730"/>
    </source>
</evidence>
<organism evidence="12 13">
    <name type="scientific">Catellatospora bangladeshensis</name>
    <dbReference type="NCBI Taxonomy" id="310355"/>
    <lineage>
        <taxon>Bacteria</taxon>
        <taxon>Bacillati</taxon>
        <taxon>Actinomycetota</taxon>
        <taxon>Actinomycetes</taxon>
        <taxon>Micromonosporales</taxon>
        <taxon>Micromonosporaceae</taxon>
        <taxon>Catellatospora</taxon>
    </lineage>
</organism>
<evidence type="ECO:0000313" key="13">
    <source>
        <dbReference type="Proteomes" id="UP000601223"/>
    </source>
</evidence>
<name>A0A8J3NGH7_9ACTN</name>
<feature type="domain" description="Signal transduction histidine kinase subgroup 3 dimerisation and phosphoacceptor" evidence="11">
    <location>
        <begin position="184"/>
        <end position="249"/>
    </location>
</feature>
<keyword evidence="3" id="KW-0597">Phosphoprotein</keyword>
<feature type="transmembrane region" description="Helical" evidence="10">
    <location>
        <begin position="64"/>
        <end position="85"/>
    </location>
</feature>
<feature type="transmembrane region" description="Helical" evidence="10">
    <location>
        <begin position="105"/>
        <end position="125"/>
    </location>
</feature>
<evidence type="ECO:0000256" key="2">
    <source>
        <dbReference type="ARBA" id="ARBA00012438"/>
    </source>
</evidence>
<keyword evidence="10" id="KW-1133">Transmembrane helix</keyword>
<dbReference type="PANTHER" id="PTHR24421">
    <property type="entry name" value="NITRATE/NITRITE SENSOR PROTEIN NARX-RELATED"/>
    <property type="match status" value="1"/>
</dbReference>
<dbReference type="InterPro" id="IPR036890">
    <property type="entry name" value="HATPase_C_sf"/>
</dbReference>
<keyword evidence="10" id="KW-0472">Membrane</keyword>
<sequence length="392" mass="41063">MRLPEALRRVPVADLWLAAGLSAVSVTAALLLPVGPPYRPVDVVGAALSGVAPLALALRRTAPLPVLAATGAMVPLAAVLGYPVMTVQWPAWIALFTCFSLGEHWGRRAVAVLLTCLSVAGFAVADRGAVGTLDYFGIAMCFLVSTVAGDAARSRRAAAEAAHLRVLALARERTEAAERVVARERRRLAEELHDALGHAVNVMVMQAGVGRRVFAENPQFAEQALAHVETVGRDALGELDRLLRVLHPDSASSPGGEPAVSRADGPAPALTGLAELADRVRAAGREVVLKPADVALSPSAERALYRIAQEAVTNALRHSRNGPVTVEVTQLADTVVLEVGNEVPPMSAPVPGRGLINMHERARLEGGSFEAGPVGGRFRVRAALPAAVAVRP</sequence>
<dbReference type="GO" id="GO:0016020">
    <property type="term" value="C:membrane"/>
    <property type="evidence" value="ECO:0007669"/>
    <property type="project" value="InterPro"/>
</dbReference>
<evidence type="ECO:0000256" key="6">
    <source>
        <dbReference type="ARBA" id="ARBA00022777"/>
    </source>
</evidence>
<evidence type="ECO:0000256" key="4">
    <source>
        <dbReference type="ARBA" id="ARBA00022679"/>
    </source>
</evidence>
<evidence type="ECO:0000313" key="12">
    <source>
        <dbReference type="EMBL" id="GIF80380.1"/>
    </source>
</evidence>